<accession>A0ACB8XPU1</accession>
<organism evidence="1 2">
    <name type="scientific">Arctium lappa</name>
    <name type="common">Greater burdock</name>
    <name type="synonym">Lappa major</name>
    <dbReference type="NCBI Taxonomy" id="4217"/>
    <lineage>
        <taxon>Eukaryota</taxon>
        <taxon>Viridiplantae</taxon>
        <taxon>Streptophyta</taxon>
        <taxon>Embryophyta</taxon>
        <taxon>Tracheophyta</taxon>
        <taxon>Spermatophyta</taxon>
        <taxon>Magnoliopsida</taxon>
        <taxon>eudicotyledons</taxon>
        <taxon>Gunneridae</taxon>
        <taxon>Pentapetalae</taxon>
        <taxon>asterids</taxon>
        <taxon>campanulids</taxon>
        <taxon>Asterales</taxon>
        <taxon>Asteraceae</taxon>
        <taxon>Carduoideae</taxon>
        <taxon>Cardueae</taxon>
        <taxon>Arctiinae</taxon>
        <taxon>Arctium</taxon>
    </lineage>
</organism>
<protein>
    <submittedName>
        <fullName evidence="1">Uncharacterized protein</fullName>
    </submittedName>
</protein>
<keyword evidence="2" id="KW-1185">Reference proteome</keyword>
<dbReference type="EMBL" id="CM042062">
    <property type="protein sequence ID" value="KAI3669845.1"/>
    <property type="molecule type" value="Genomic_DNA"/>
</dbReference>
<reference evidence="1 2" key="2">
    <citation type="journal article" date="2022" name="Mol. Ecol. Resour.">
        <title>The genomes of chicory, endive, great burdock and yacon provide insights into Asteraceae paleo-polyploidization history and plant inulin production.</title>
        <authorList>
            <person name="Fan W."/>
            <person name="Wang S."/>
            <person name="Wang H."/>
            <person name="Wang A."/>
            <person name="Jiang F."/>
            <person name="Liu H."/>
            <person name="Zhao H."/>
            <person name="Xu D."/>
            <person name="Zhang Y."/>
        </authorList>
    </citation>
    <scope>NUCLEOTIDE SEQUENCE [LARGE SCALE GENOMIC DNA]</scope>
    <source>
        <strain evidence="2">cv. Niubang</strain>
    </source>
</reference>
<comment type="caution">
    <text evidence="1">The sequence shown here is derived from an EMBL/GenBank/DDBJ whole genome shotgun (WGS) entry which is preliminary data.</text>
</comment>
<evidence type="ECO:0000313" key="1">
    <source>
        <dbReference type="EMBL" id="KAI3669845.1"/>
    </source>
</evidence>
<evidence type="ECO:0000313" key="2">
    <source>
        <dbReference type="Proteomes" id="UP001055879"/>
    </source>
</evidence>
<dbReference type="Proteomes" id="UP001055879">
    <property type="component" value="Linkage Group LG16"/>
</dbReference>
<proteinExistence type="predicted"/>
<name>A0ACB8XPU1_ARCLA</name>
<reference evidence="2" key="1">
    <citation type="journal article" date="2022" name="Mol. Ecol. Resour.">
        <title>The genomes of chicory, endive, great burdock and yacon provide insights into Asteraceae palaeo-polyploidization history and plant inulin production.</title>
        <authorList>
            <person name="Fan W."/>
            <person name="Wang S."/>
            <person name="Wang H."/>
            <person name="Wang A."/>
            <person name="Jiang F."/>
            <person name="Liu H."/>
            <person name="Zhao H."/>
            <person name="Xu D."/>
            <person name="Zhang Y."/>
        </authorList>
    </citation>
    <scope>NUCLEOTIDE SEQUENCE [LARGE SCALE GENOMIC DNA]</scope>
    <source>
        <strain evidence="2">cv. Niubang</strain>
    </source>
</reference>
<sequence length="73" mass="8303">MLKLDGGLRPTKKRRVYGMPFKRGSDEGPRPDHEGWKENEAKQTVIEAQNAGIADLERRMRDTIAIEARLALL</sequence>
<gene>
    <name evidence="1" type="ORF">L6452_41284</name>
</gene>